<name>A0AAG5DBA8_ANOAO</name>
<dbReference type="Proteomes" id="UP000075880">
    <property type="component" value="Unassembled WGS sequence"/>
</dbReference>
<keyword evidence="7" id="KW-1185">Reference proteome</keyword>
<comment type="similarity">
    <text evidence="2">Belongs to the HSF family.</text>
</comment>
<protein>
    <recommendedName>
        <fullName evidence="5">HSF-type DNA-binding domain-containing protein</fullName>
    </recommendedName>
</protein>
<dbReference type="AlphaFoldDB" id="A0AAG5DBA8"/>
<organism evidence="6 7">
    <name type="scientific">Anopheles atroparvus</name>
    <name type="common">European mosquito</name>
    <dbReference type="NCBI Taxonomy" id="41427"/>
    <lineage>
        <taxon>Eukaryota</taxon>
        <taxon>Metazoa</taxon>
        <taxon>Ecdysozoa</taxon>
        <taxon>Arthropoda</taxon>
        <taxon>Hexapoda</taxon>
        <taxon>Insecta</taxon>
        <taxon>Pterygota</taxon>
        <taxon>Neoptera</taxon>
        <taxon>Endopterygota</taxon>
        <taxon>Diptera</taxon>
        <taxon>Nematocera</taxon>
        <taxon>Culicoidea</taxon>
        <taxon>Culicidae</taxon>
        <taxon>Anophelinae</taxon>
        <taxon>Anopheles</taxon>
    </lineage>
</organism>
<dbReference type="GO" id="GO:0003700">
    <property type="term" value="F:DNA-binding transcription factor activity"/>
    <property type="evidence" value="ECO:0007669"/>
    <property type="project" value="InterPro"/>
</dbReference>
<evidence type="ECO:0000313" key="7">
    <source>
        <dbReference type="Proteomes" id="UP000075880"/>
    </source>
</evidence>
<dbReference type="GO" id="GO:0005634">
    <property type="term" value="C:nucleus"/>
    <property type="evidence" value="ECO:0007669"/>
    <property type="project" value="UniProtKB-SubCell"/>
</dbReference>
<dbReference type="InterPro" id="IPR036388">
    <property type="entry name" value="WH-like_DNA-bd_sf"/>
</dbReference>
<evidence type="ECO:0000259" key="5">
    <source>
        <dbReference type="Pfam" id="PF00447"/>
    </source>
</evidence>
<proteinExistence type="inferred from homology"/>
<evidence type="ECO:0000256" key="2">
    <source>
        <dbReference type="ARBA" id="ARBA00006403"/>
    </source>
</evidence>
<dbReference type="SUPFAM" id="SSF46785">
    <property type="entry name" value="Winged helix' DNA-binding domain"/>
    <property type="match status" value="1"/>
</dbReference>
<dbReference type="GO" id="GO:0043565">
    <property type="term" value="F:sequence-specific DNA binding"/>
    <property type="evidence" value="ECO:0007669"/>
    <property type="project" value="InterPro"/>
</dbReference>
<accession>A0AAG5DBA8</accession>
<dbReference type="EnsemblMetazoa" id="ENSAATROPT008946">
    <property type="protein sequence ID" value="ENSAATROPP008079"/>
    <property type="gene ID" value="ENSAATROPG007286"/>
</dbReference>
<dbReference type="InterPro" id="IPR036390">
    <property type="entry name" value="WH_DNA-bd_sf"/>
</dbReference>
<dbReference type="InterPro" id="IPR000232">
    <property type="entry name" value="HSF_DNA-bd"/>
</dbReference>
<evidence type="ECO:0000313" key="6">
    <source>
        <dbReference type="EnsemblMetazoa" id="ENSAATROPP008079"/>
    </source>
</evidence>
<keyword evidence="4" id="KW-0539">Nucleus</keyword>
<keyword evidence="3" id="KW-0238">DNA-binding</keyword>
<dbReference type="Pfam" id="PF00447">
    <property type="entry name" value="HSF_DNA-bind"/>
    <property type="match status" value="1"/>
</dbReference>
<evidence type="ECO:0000256" key="4">
    <source>
        <dbReference type="ARBA" id="ARBA00023242"/>
    </source>
</evidence>
<feature type="domain" description="HSF-type DNA-binding" evidence="5">
    <location>
        <begin position="14"/>
        <end position="102"/>
    </location>
</feature>
<comment type="subcellular location">
    <subcellularLocation>
        <location evidence="1">Nucleus</location>
    </subcellularLocation>
</comment>
<evidence type="ECO:0000256" key="3">
    <source>
        <dbReference type="ARBA" id="ARBA00023125"/>
    </source>
</evidence>
<dbReference type="Gene3D" id="1.10.10.10">
    <property type="entry name" value="Winged helix-like DNA-binding domain superfamily/Winged helix DNA-binding domain"/>
    <property type="match status" value="1"/>
</dbReference>
<reference evidence="6" key="1">
    <citation type="submission" date="2024-04" db="UniProtKB">
        <authorList>
            <consortium name="EnsemblMetazoa"/>
        </authorList>
    </citation>
    <scope>IDENTIFICATION</scope>
    <source>
        <strain evidence="6">EBRO</strain>
    </source>
</reference>
<evidence type="ECO:0000256" key="1">
    <source>
        <dbReference type="ARBA" id="ARBA00004123"/>
    </source>
</evidence>
<sequence length="231" mass="25654">MAHILQEKAANFHFGLKLWLVINDETINCLRWNAEKTAIIIDLSSLGKVYTSKMFSMQTVEDFLRQLNYNGFERCSPGANESLDSTCVVYRHSAFVLSNEELFRGWLLVSLHTGSLINGFNPRITSDINLLDEQINIRGSATAKEPDAFLDENLNADTAHSTSLAVDSFLVEKNSILGQNLAGLTCAIAEFGNIYGSLDSELYATYIKLEPVDTISVDSVCLCMDEETHSI</sequence>